<dbReference type="PANTHER" id="PTHR48078:SF9">
    <property type="entry name" value="D-SERINE DEHYDRATASE"/>
    <property type="match status" value="1"/>
</dbReference>
<dbReference type="Proteomes" id="UP000006859">
    <property type="component" value="Chromosome"/>
</dbReference>
<keyword evidence="3 4" id="KW-0456">Lyase</keyword>
<dbReference type="AlphaFoldDB" id="E0SEM1"/>
<dbReference type="Pfam" id="PF00291">
    <property type="entry name" value="PALP"/>
    <property type="match status" value="1"/>
</dbReference>
<comment type="cofactor">
    <cofactor evidence="1 4">
        <name>pyridoxal 5'-phosphate</name>
        <dbReference type="ChEBI" id="CHEBI:597326"/>
    </cofactor>
</comment>
<evidence type="ECO:0000259" key="5">
    <source>
        <dbReference type="Pfam" id="PF00291"/>
    </source>
</evidence>
<comment type="similarity">
    <text evidence="4">Belongs to the serine/threonine dehydratase family. DsdA subfamily.</text>
</comment>
<dbReference type="KEGG" id="ddd:Dda3937_01146"/>
<name>E0SEM1_DICD3</name>
<keyword evidence="7" id="KW-1185">Reference proteome</keyword>
<dbReference type="InterPro" id="IPR001926">
    <property type="entry name" value="TrpB-like_PALP"/>
</dbReference>
<dbReference type="EC" id="4.3.1.18" evidence="4"/>
<evidence type="ECO:0000256" key="4">
    <source>
        <dbReference type="HAMAP-Rule" id="MF_01030"/>
    </source>
</evidence>
<dbReference type="eggNOG" id="COG3048">
    <property type="taxonomic scope" value="Bacteria"/>
</dbReference>
<dbReference type="HAMAP" id="MF_01030">
    <property type="entry name" value="D_Ser_dehydrat"/>
    <property type="match status" value="1"/>
</dbReference>
<dbReference type="GO" id="GO:0009097">
    <property type="term" value="P:isoleucine biosynthetic process"/>
    <property type="evidence" value="ECO:0007669"/>
    <property type="project" value="TreeGrafter"/>
</dbReference>
<evidence type="ECO:0000256" key="3">
    <source>
        <dbReference type="ARBA" id="ARBA00023239"/>
    </source>
</evidence>
<evidence type="ECO:0000313" key="6">
    <source>
        <dbReference type="EMBL" id="ADM96274.1"/>
    </source>
</evidence>
<comment type="catalytic activity">
    <reaction evidence="4">
        <text>D-serine = pyruvate + NH4(+)</text>
        <dbReference type="Rhea" id="RHEA:13977"/>
        <dbReference type="ChEBI" id="CHEBI:15361"/>
        <dbReference type="ChEBI" id="CHEBI:28938"/>
        <dbReference type="ChEBI" id="CHEBI:35247"/>
        <dbReference type="EC" id="4.3.1.18"/>
    </reaction>
</comment>
<evidence type="ECO:0000256" key="2">
    <source>
        <dbReference type="ARBA" id="ARBA00022898"/>
    </source>
</evidence>
<dbReference type="STRING" id="198628.Dda3937_01146"/>
<accession>E0SEM1</accession>
<dbReference type="InterPro" id="IPR050147">
    <property type="entry name" value="Ser/Thr_Dehydratase"/>
</dbReference>
<dbReference type="InterPro" id="IPR036052">
    <property type="entry name" value="TrpB-like_PALP_sf"/>
</dbReference>
<feature type="domain" description="Tryptophan synthase beta chain-like PALP" evidence="5">
    <location>
        <begin position="96"/>
        <end position="419"/>
    </location>
</feature>
<sequence>MIRSGYARRLQETTIMADAVYGKSLPQWFHDFPLLEPLVNRQPVCWFNPAAASVSDALGDVPLTGADVADASRRLQRFAPFLRQAFPELEASHGIIESELVPVPAFAAAIARQAGLDAPPSVLLKLDSHLPVAGSVKARGGIYEVLYHAEQLALRHGLLRESDDYRRLLDDDCQQWFRRHKVAVGSTGNLGMSIGIASARLGFDTTVHMSADARQWKKDRLRAHGVRVVEYDGDYGQAVAQGRREALSDPSCHFIDDENSTSLFLGYAVAGERLKAQFAAQGRVVNAEHPLFVYLPCGVGGAPGGISFGLKLAFGDHVHCIFAEPTESPCMLMGVYTGLHDQLAVQDFGISNRTTADGLAVGRPSGFVGKAMQRLIDGYYTLTDDDMLALLHVMHDTQQILLEPSALAGAPGFLRLLQENQGYRQRAPLTPQRCRQGTHVIWATGGGMVPEEEMMRYLQAGAASRLNGKETP</sequence>
<dbReference type="GO" id="GO:0016836">
    <property type="term" value="F:hydro-lyase activity"/>
    <property type="evidence" value="ECO:0007669"/>
    <property type="project" value="UniProtKB-UniRule"/>
</dbReference>
<dbReference type="HOGENOM" id="CLU_035707_0_0_6"/>
<protein>
    <recommendedName>
        <fullName evidence="4">D-serine dehydratase</fullName>
        <ecNumber evidence="4">4.3.1.18</ecNumber>
    </recommendedName>
    <alternativeName>
        <fullName evidence="4">D-serine deaminase</fullName>
        <shortName evidence="4">DSD</shortName>
    </alternativeName>
</protein>
<dbReference type="EMBL" id="CP002038">
    <property type="protein sequence ID" value="ADM96274.1"/>
    <property type="molecule type" value="Genomic_DNA"/>
</dbReference>
<comment type="subunit">
    <text evidence="4">Monomer.</text>
</comment>
<proteinExistence type="inferred from homology"/>
<dbReference type="GO" id="GO:0030170">
    <property type="term" value="F:pyridoxal phosphate binding"/>
    <property type="evidence" value="ECO:0007669"/>
    <property type="project" value="InterPro"/>
</dbReference>
<dbReference type="GO" id="GO:0008721">
    <property type="term" value="F:D-serine ammonia-lyase activity"/>
    <property type="evidence" value="ECO:0007669"/>
    <property type="project" value="UniProtKB-EC"/>
</dbReference>
<evidence type="ECO:0000313" key="7">
    <source>
        <dbReference type="Proteomes" id="UP000006859"/>
    </source>
</evidence>
<dbReference type="Gene3D" id="3.40.50.1100">
    <property type="match status" value="2"/>
</dbReference>
<dbReference type="NCBIfam" id="NF002823">
    <property type="entry name" value="PRK02991.1"/>
    <property type="match status" value="1"/>
</dbReference>
<dbReference type="NCBIfam" id="TIGR02035">
    <property type="entry name" value="D_Ser_am_lyase"/>
    <property type="match status" value="1"/>
</dbReference>
<reference evidence="6 7" key="1">
    <citation type="journal article" date="2011" name="J. Bacteriol.">
        <title>Genome sequence of the plant-pathogenic bacterium Dickeya dadantii 3937.</title>
        <authorList>
            <person name="Glasner J.D."/>
            <person name="Yang C.H."/>
            <person name="Reverchon S."/>
            <person name="Hugouvieux-Cotte-Pattat N."/>
            <person name="Condemine G."/>
            <person name="Bohin J.P."/>
            <person name="Van Gijsegem F."/>
            <person name="Yang S."/>
            <person name="Franza T."/>
            <person name="Expert D."/>
            <person name="Plunkett G. III"/>
            <person name="San Francisco M.J."/>
            <person name="Charkowski A.O."/>
            <person name="Py B."/>
            <person name="Bell K."/>
            <person name="Rauscher L."/>
            <person name="Rodriguez-Palenzuela P."/>
            <person name="Toussaint A."/>
            <person name="Holeva M.C."/>
            <person name="He S.Y."/>
            <person name="Douet V."/>
            <person name="Boccara M."/>
            <person name="Blanco C."/>
            <person name="Toth I."/>
            <person name="Anderson B.D."/>
            <person name="Biehl B.S."/>
            <person name="Mau B."/>
            <person name="Flynn S.M."/>
            <person name="Barras F."/>
            <person name="Lindeberg M."/>
            <person name="Birch P.R."/>
            <person name="Tsuyumu S."/>
            <person name="Shi X."/>
            <person name="Hibbing M."/>
            <person name="Yap M.N."/>
            <person name="Carpentier M."/>
            <person name="Dassa E."/>
            <person name="Umehara M."/>
            <person name="Kim J.F."/>
            <person name="Rusch M."/>
            <person name="Soni P."/>
            <person name="Mayhew G.F."/>
            <person name="Fouts D.E."/>
            <person name="Gill S.R."/>
            <person name="Blattner F.R."/>
            <person name="Keen N.T."/>
            <person name="Perna N.T."/>
        </authorList>
    </citation>
    <scope>NUCLEOTIDE SEQUENCE [LARGE SCALE GENOMIC DNA]</scope>
    <source>
        <strain evidence="6 7">3937</strain>
    </source>
</reference>
<evidence type="ECO:0000256" key="1">
    <source>
        <dbReference type="ARBA" id="ARBA00001933"/>
    </source>
</evidence>
<dbReference type="SUPFAM" id="SSF53686">
    <property type="entry name" value="Tryptophan synthase beta subunit-like PLP-dependent enzymes"/>
    <property type="match status" value="1"/>
</dbReference>
<organism evidence="6 7">
    <name type="scientific">Dickeya dadantii (strain 3937)</name>
    <name type="common">Erwinia chrysanthemi (strain 3937)</name>
    <dbReference type="NCBI Taxonomy" id="198628"/>
    <lineage>
        <taxon>Bacteria</taxon>
        <taxon>Pseudomonadati</taxon>
        <taxon>Pseudomonadota</taxon>
        <taxon>Gammaproteobacteria</taxon>
        <taxon>Enterobacterales</taxon>
        <taxon>Pectobacteriaceae</taxon>
        <taxon>Dickeya</taxon>
    </lineage>
</organism>
<keyword evidence="2 4" id="KW-0663">Pyridoxal phosphate</keyword>
<gene>
    <name evidence="4 6" type="primary">dsdA</name>
    <name evidence="6" type="ordered locus">Dda3937_01146</name>
</gene>
<dbReference type="PANTHER" id="PTHR48078">
    <property type="entry name" value="THREONINE DEHYDRATASE, MITOCHONDRIAL-RELATED"/>
    <property type="match status" value="1"/>
</dbReference>
<dbReference type="InterPro" id="IPR011780">
    <property type="entry name" value="D_Ser_am_lyase"/>
</dbReference>
<feature type="modified residue" description="N6-(pyridoxal phosphate)lysine" evidence="4">
    <location>
        <position position="137"/>
    </location>
</feature>
<dbReference type="GO" id="GO:0036088">
    <property type="term" value="P:D-serine catabolic process"/>
    <property type="evidence" value="ECO:0007669"/>
    <property type="project" value="TreeGrafter"/>
</dbReference>